<evidence type="ECO:0000256" key="1">
    <source>
        <dbReference type="SAM" id="MobiDB-lite"/>
    </source>
</evidence>
<sequence>MLLDQFASHPGNLDSLQELIDINFELDTKYNERKKEKGSHQEKKSPVTGSDSFRPSQDSSFKNPHNKKSRKGNNFHISKEKPFSSLLNKEIQMISSEKESRIKEGLCTYCGGNHPIEKCFKMPQNRKGSSRGFPNKQGKSWVGIMMCSMVLTYFLQEHNCAL</sequence>
<gene>
    <name evidence="2" type="ORF">O181_033075</name>
</gene>
<keyword evidence="3" id="KW-1185">Reference proteome</keyword>
<dbReference type="Proteomes" id="UP000765509">
    <property type="component" value="Unassembled WGS sequence"/>
</dbReference>
<feature type="compositionally biased region" description="Basic residues" evidence="1">
    <location>
        <begin position="64"/>
        <end position="73"/>
    </location>
</feature>
<dbReference type="AlphaFoldDB" id="A0A9Q3H8V4"/>
<comment type="caution">
    <text evidence="2">The sequence shown here is derived from an EMBL/GenBank/DDBJ whole genome shotgun (WGS) entry which is preliminary data.</text>
</comment>
<evidence type="ECO:0000313" key="2">
    <source>
        <dbReference type="EMBL" id="MBW0493360.1"/>
    </source>
</evidence>
<proteinExistence type="predicted"/>
<feature type="compositionally biased region" description="Basic and acidic residues" evidence="1">
    <location>
        <begin position="32"/>
        <end position="45"/>
    </location>
</feature>
<protein>
    <submittedName>
        <fullName evidence="2">Uncharacterized protein</fullName>
    </submittedName>
</protein>
<feature type="region of interest" description="Disordered" evidence="1">
    <location>
        <begin position="32"/>
        <end position="81"/>
    </location>
</feature>
<reference evidence="2" key="1">
    <citation type="submission" date="2021-03" db="EMBL/GenBank/DDBJ databases">
        <title>Draft genome sequence of rust myrtle Austropuccinia psidii MF-1, a brazilian biotype.</title>
        <authorList>
            <person name="Quecine M.C."/>
            <person name="Pachon D.M.R."/>
            <person name="Bonatelli M.L."/>
            <person name="Correr F.H."/>
            <person name="Franceschini L.M."/>
            <person name="Leite T.F."/>
            <person name="Margarido G.R.A."/>
            <person name="Almeida C.A."/>
            <person name="Ferrarezi J.A."/>
            <person name="Labate C.A."/>
        </authorList>
    </citation>
    <scope>NUCLEOTIDE SEQUENCE</scope>
    <source>
        <strain evidence="2">MF-1</strain>
    </source>
</reference>
<evidence type="ECO:0000313" key="3">
    <source>
        <dbReference type="Proteomes" id="UP000765509"/>
    </source>
</evidence>
<dbReference type="OrthoDB" id="5582182at2759"/>
<feature type="compositionally biased region" description="Polar residues" evidence="1">
    <location>
        <begin position="47"/>
        <end position="63"/>
    </location>
</feature>
<accession>A0A9Q3H8V4</accession>
<name>A0A9Q3H8V4_9BASI</name>
<organism evidence="2 3">
    <name type="scientific">Austropuccinia psidii MF-1</name>
    <dbReference type="NCBI Taxonomy" id="1389203"/>
    <lineage>
        <taxon>Eukaryota</taxon>
        <taxon>Fungi</taxon>
        <taxon>Dikarya</taxon>
        <taxon>Basidiomycota</taxon>
        <taxon>Pucciniomycotina</taxon>
        <taxon>Pucciniomycetes</taxon>
        <taxon>Pucciniales</taxon>
        <taxon>Sphaerophragmiaceae</taxon>
        <taxon>Austropuccinia</taxon>
    </lineage>
</organism>
<dbReference type="EMBL" id="AVOT02012035">
    <property type="protein sequence ID" value="MBW0493360.1"/>
    <property type="molecule type" value="Genomic_DNA"/>
</dbReference>